<name>A0AAU2JZC4_9ACTN</name>
<sequence>MSANPIARVDSGSIAGIRTSAEMALDILLTTRPAPRTAYPPFTVAEAPGVPACDQGRS</sequence>
<proteinExistence type="predicted"/>
<reference evidence="1" key="1">
    <citation type="submission" date="2022-10" db="EMBL/GenBank/DDBJ databases">
        <title>The complete genomes of actinobacterial strains from the NBC collection.</title>
        <authorList>
            <person name="Joergensen T.S."/>
            <person name="Alvarez Arevalo M."/>
            <person name="Sterndorff E.B."/>
            <person name="Faurdal D."/>
            <person name="Vuksanovic O."/>
            <person name="Mourched A.-S."/>
            <person name="Charusanti P."/>
            <person name="Shaw S."/>
            <person name="Blin K."/>
            <person name="Weber T."/>
        </authorList>
    </citation>
    <scope>NUCLEOTIDE SEQUENCE</scope>
    <source>
        <strain evidence="1">NBC_00049</strain>
    </source>
</reference>
<organism evidence="1">
    <name type="scientific">Streptomyces sp. NBC_00049</name>
    <dbReference type="NCBI Taxonomy" id="2903617"/>
    <lineage>
        <taxon>Bacteria</taxon>
        <taxon>Bacillati</taxon>
        <taxon>Actinomycetota</taxon>
        <taxon>Actinomycetes</taxon>
        <taxon>Kitasatosporales</taxon>
        <taxon>Streptomycetaceae</taxon>
        <taxon>Streptomyces</taxon>
    </lineage>
</organism>
<dbReference type="AlphaFoldDB" id="A0AAU2JZC4"/>
<accession>A0AAU2JZC4</accession>
<dbReference type="EMBL" id="CP108264">
    <property type="protein sequence ID" value="WTU77446.1"/>
    <property type="molecule type" value="Genomic_DNA"/>
</dbReference>
<protein>
    <submittedName>
        <fullName evidence="1">Uncharacterized protein</fullName>
    </submittedName>
</protein>
<evidence type="ECO:0000313" key="1">
    <source>
        <dbReference type="EMBL" id="WTU77446.1"/>
    </source>
</evidence>
<gene>
    <name evidence="1" type="ORF">OG327_31255</name>
</gene>